<name>A0AA40DIZ0_9PEZI</name>
<evidence type="ECO:0000313" key="2">
    <source>
        <dbReference type="Proteomes" id="UP001172101"/>
    </source>
</evidence>
<protein>
    <submittedName>
        <fullName evidence="1">Uncharacterized protein</fullName>
    </submittedName>
</protein>
<dbReference type="RefSeq" id="XP_060289930.1">
    <property type="nucleotide sequence ID" value="XM_060446133.1"/>
</dbReference>
<dbReference type="Proteomes" id="UP001172101">
    <property type="component" value="Unassembled WGS sequence"/>
</dbReference>
<keyword evidence="2" id="KW-1185">Reference proteome</keyword>
<dbReference type="AlphaFoldDB" id="A0AA40DIZ0"/>
<comment type="caution">
    <text evidence="1">The sequence shown here is derived from an EMBL/GenBank/DDBJ whole genome shotgun (WGS) entry which is preliminary data.</text>
</comment>
<gene>
    <name evidence="1" type="ORF">B0T26DRAFT_756649</name>
</gene>
<proteinExistence type="predicted"/>
<organism evidence="1 2">
    <name type="scientific">Lasiosphaeria miniovina</name>
    <dbReference type="NCBI Taxonomy" id="1954250"/>
    <lineage>
        <taxon>Eukaryota</taxon>
        <taxon>Fungi</taxon>
        <taxon>Dikarya</taxon>
        <taxon>Ascomycota</taxon>
        <taxon>Pezizomycotina</taxon>
        <taxon>Sordariomycetes</taxon>
        <taxon>Sordariomycetidae</taxon>
        <taxon>Sordariales</taxon>
        <taxon>Lasiosphaeriaceae</taxon>
        <taxon>Lasiosphaeria</taxon>
    </lineage>
</organism>
<accession>A0AA40DIZ0</accession>
<evidence type="ECO:0000313" key="1">
    <source>
        <dbReference type="EMBL" id="KAK0703071.1"/>
    </source>
</evidence>
<dbReference type="GeneID" id="85329403"/>
<sequence length="348" mass="38776">MGSEIKVSYTSSSEFYARDKRAGRPWISHLPFPVHCVESMQTELRHAKEDFYFFRRSRAQWDTDPAPTETIYTHDMNRLLVQSVKDPYGNIVSVGEQDKDPAKCLVRNGHDYRLLVPFVAVDENMNRSEVVFDLLGQVTVTAVSGKPEAHEGDDVGGSRPDLSEKAVKSFFQAPLLHASDLLSTATSRVALQAWDTTDTVLINDPAQDPDVGGFIAQLPRHEYLTIWYEQRKDNQLGAEEAAAERASAHSAGTPSLSFSDAMGRECVRFEILRPSMSATNQTVVTNDVVLRQASFPDIQGPPYKAIGTLGRTANRMRYCFARQVAHEQSMDTGDKWSIKAADGSMLRT</sequence>
<dbReference type="EMBL" id="JAUIRO010000008">
    <property type="protein sequence ID" value="KAK0703071.1"/>
    <property type="molecule type" value="Genomic_DNA"/>
</dbReference>
<reference evidence="1" key="1">
    <citation type="submission" date="2023-06" db="EMBL/GenBank/DDBJ databases">
        <title>Genome-scale phylogeny and comparative genomics of the fungal order Sordariales.</title>
        <authorList>
            <consortium name="Lawrence Berkeley National Laboratory"/>
            <person name="Hensen N."/>
            <person name="Bonometti L."/>
            <person name="Westerberg I."/>
            <person name="Brannstrom I.O."/>
            <person name="Guillou S."/>
            <person name="Cros-Aarteil S."/>
            <person name="Calhoun S."/>
            <person name="Haridas S."/>
            <person name="Kuo A."/>
            <person name="Mondo S."/>
            <person name="Pangilinan J."/>
            <person name="Riley R."/>
            <person name="LaButti K."/>
            <person name="Andreopoulos B."/>
            <person name="Lipzen A."/>
            <person name="Chen C."/>
            <person name="Yanf M."/>
            <person name="Daum C."/>
            <person name="Ng V."/>
            <person name="Clum A."/>
            <person name="Steindorff A."/>
            <person name="Ohm R."/>
            <person name="Martin F."/>
            <person name="Silar P."/>
            <person name="Natvig D."/>
            <person name="Lalanne C."/>
            <person name="Gautier V."/>
            <person name="Ament-velasquez S.L."/>
            <person name="Kruys A."/>
            <person name="Hutchinson M.I."/>
            <person name="Powell A.J."/>
            <person name="Barry K."/>
            <person name="Miller A.N."/>
            <person name="Grigoriev I.V."/>
            <person name="Debuchy R."/>
            <person name="Gladieux P."/>
            <person name="Thoren M.H."/>
            <person name="Johannesson H."/>
        </authorList>
    </citation>
    <scope>NUCLEOTIDE SEQUENCE</scope>
    <source>
        <strain evidence="1">SMH2392-1A</strain>
    </source>
</reference>